<keyword evidence="1" id="KW-0805">Transcription regulation</keyword>
<dbReference type="GeneID" id="82205813"/>
<dbReference type="SMART" id="SM00347">
    <property type="entry name" value="HTH_MARR"/>
    <property type="match status" value="1"/>
</dbReference>
<feature type="domain" description="HTH marR-type" evidence="4">
    <location>
        <begin position="9"/>
        <end position="149"/>
    </location>
</feature>
<evidence type="ECO:0000256" key="3">
    <source>
        <dbReference type="ARBA" id="ARBA00023163"/>
    </source>
</evidence>
<dbReference type="Proteomes" id="UP000245622">
    <property type="component" value="Chromosome 1"/>
</dbReference>
<dbReference type="Gene3D" id="1.10.10.10">
    <property type="entry name" value="Winged helix-like DNA-binding domain superfamily/Winged helix DNA-binding domain"/>
    <property type="match status" value="1"/>
</dbReference>
<dbReference type="GO" id="GO:0003700">
    <property type="term" value="F:DNA-binding transcription factor activity"/>
    <property type="evidence" value="ECO:0007669"/>
    <property type="project" value="InterPro"/>
</dbReference>
<dbReference type="InterPro" id="IPR000835">
    <property type="entry name" value="HTH_MarR-typ"/>
</dbReference>
<dbReference type="GO" id="GO:0003677">
    <property type="term" value="F:DNA binding"/>
    <property type="evidence" value="ECO:0007669"/>
    <property type="project" value="UniProtKB-KW"/>
</dbReference>
<reference evidence="5 6" key="1">
    <citation type="submission" date="2014-04" db="EMBL/GenBank/DDBJ databases">
        <authorList>
            <person name="Hornung B.V."/>
        </authorList>
    </citation>
    <scope>NUCLEOTIDE SEQUENCE [LARGE SCALE GENOMIC DNA]</scope>
    <source>
        <strain evidence="5 6">CRIB</strain>
    </source>
</reference>
<sequence length="150" mass="17542">MKCIVSDTINFLSRTFPKIYSSLYLEYLKQYASTYSVNKTQLRALIIIKNNEVISMTALCNRLNIEKGSLTSMIDDLTEKGYVMKERDIVDRRKYLISITESGEEIASDFVDKLKLKLEERLIKLTEEDKQKYIGAVKTLEEIFDKYEQE</sequence>
<evidence type="ECO:0000259" key="4">
    <source>
        <dbReference type="PROSITE" id="PS50995"/>
    </source>
</evidence>
<dbReference type="EMBL" id="LN555523">
    <property type="protein sequence ID" value="CED94390.1"/>
    <property type="molecule type" value="Genomic_DNA"/>
</dbReference>
<name>A0A1V1I2F1_9FIRM</name>
<dbReference type="KEGG" id="ril:CRIB_1783"/>
<dbReference type="Pfam" id="PF01047">
    <property type="entry name" value="MarR"/>
    <property type="match status" value="1"/>
</dbReference>
<evidence type="ECO:0000256" key="1">
    <source>
        <dbReference type="ARBA" id="ARBA00023015"/>
    </source>
</evidence>
<dbReference type="InterPro" id="IPR036390">
    <property type="entry name" value="WH_DNA-bd_sf"/>
</dbReference>
<keyword evidence="6" id="KW-1185">Reference proteome</keyword>
<proteinExistence type="predicted"/>
<dbReference type="RefSeq" id="WP_180701916.1">
    <property type="nucleotide sequence ID" value="NZ_CAJUCR010000015.1"/>
</dbReference>
<protein>
    <submittedName>
        <fullName evidence="5">MarR transcriptional regulator</fullName>
    </submittedName>
</protein>
<dbReference type="SUPFAM" id="SSF46785">
    <property type="entry name" value="Winged helix' DNA-binding domain"/>
    <property type="match status" value="1"/>
</dbReference>
<accession>A0A1V1I2F1</accession>
<keyword evidence="3" id="KW-0804">Transcription</keyword>
<keyword evidence="2" id="KW-0238">DNA-binding</keyword>
<dbReference type="AlphaFoldDB" id="A0A1V1I2F1"/>
<dbReference type="PROSITE" id="PS50995">
    <property type="entry name" value="HTH_MARR_2"/>
    <property type="match status" value="1"/>
</dbReference>
<dbReference type="InterPro" id="IPR036388">
    <property type="entry name" value="WH-like_DNA-bd_sf"/>
</dbReference>
<evidence type="ECO:0000313" key="5">
    <source>
        <dbReference type="EMBL" id="CED94390.1"/>
    </source>
</evidence>
<dbReference type="PANTHER" id="PTHR42756:SF1">
    <property type="entry name" value="TRANSCRIPTIONAL REPRESSOR OF EMRAB OPERON"/>
    <property type="match status" value="1"/>
</dbReference>
<dbReference type="PRINTS" id="PR00598">
    <property type="entry name" value="HTHMARR"/>
</dbReference>
<organism evidence="5 6">
    <name type="scientific">Romboutsia ilealis</name>
    <dbReference type="NCBI Taxonomy" id="1115758"/>
    <lineage>
        <taxon>Bacteria</taxon>
        <taxon>Bacillati</taxon>
        <taxon>Bacillota</taxon>
        <taxon>Clostridia</taxon>
        <taxon>Peptostreptococcales</taxon>
        <taxon>Peptostreptococcaceae</taxon>
        <taxon>Romboutsia</taxon>
    </lineage>
</organism>
<evidence type="ECO:0000313" key="6">
    <source>
        <dbReference type="Proteomes" id="UP000245622"/>
    </source>
</evidence>
<dbReference type="PANTHER" id="PTHR42756">
    <property type="entry name" value="TRANSCRIPTIONAL REGULATOR, MARR"/>
    <property type="match status" value="1"/>
</dbReference>
<gene>
    <name evidence="5" type="ORF">CRIB_1783</name>
</gene>
<evidence type="ECO:0000256" key="2">
    <source>
        <dbReference type="ARBA" id="ARBA00023125"/>
    </source>
</evidence>